<dbReference type="EMBL" id="WVIC01000035">
    <property type="protein sequence ID" value="NCJ07907.1"/>
    <property type="molecule type" value="Genomic_DNA"/>
</dbReference>
<organism evidence="1 2">
    <name type="scientific">Petrachloros mirabilis ULC683</name>
    <dbReference type="NCBI Taxonomy" id="2781853"/>
    <lineage>
        <taxon>Bacteria</taxon>
        <taxon>Bacillati</taxon>
        <taxon>Cyanobacteriota</taxon>
        <taxon>Cyanophyceae</taxon>
        <taxon>Synechococcales</taxon>
        <taxon>Petrachlorosaceae</taxon>
        <taxon>Petrachloros</taxon>
        <taxon>Petrachloros mirabilis</taxon>
    </lineage>
</organism>
<gene>
    <name evidence="1" type="ORF">GS597_15610</name>
</gene>
<keyword evidence="2" id="KW-1185">Reference proteome</keyword>
<dbReference type="RefSeq" id="WP_161826381.1">
    <property type="nucleotide sequence ID" value="NZ_WVIC01000035.1"/>
</dbReference>
<dbReference type="PRINTS" id="PR00721">
    <property type="entry name" value="STOMATIN"/>
</dbReference>
<dbReference type="Proteomes" id="UP000607397">
    <property type="component" value="Unassembled WGS sequence"/>
</dbReference>
<dbReference type="GO" id="GO:0016020">
    <property type="term" value="C:membrane"/>
    <property type="evidence" value="ECO:0007669"/>
    <property type="project" value="InterPro"/>
</dbReference>
<name>A0A8K2A1R9_9CYAN</name>
<reference evidence="1" key="1">
    <citation type="submission" date="2019-12" db="EMBL/GenBank/DDBJ databases">
        <title>High-Quality draft genome sequences of three cyanobacteria isolated from the limestone walls of the Old Cathedral of Coimbra.</title>
        <authorList>
            <person name="Tiago I."/>
            <person name="Soares F."/>
            <person name="Portugal A."/>
        </authorList>
    </citation>
    <scope>NUCLEOTIDE SEQUENCE [LARGE SCALE GENOMIC DNA]</scope>
    <source>
        <strain evidence="1">C</strain>
    </source>
</reference>
<protein>
    <submittedName>
        <fullName evidence="1">Uncharacterized protein</fullName>
    </submittedName>
</protein>
<sequence length="122" mass="13338">MPQIFRNPDATARSFALCSRLSAQAELGLYLVSVNLKDLMLPGDLKRLYAQVVQARQAGLAQLERARGEAAALRNLTNAARLTQDHPGLLKLRFLQALEHSSGNTFFMGMSPTNPDEGAETL</sequence>
<dbReference type="AlphaFoldDB" id="A0A8K2A1R9"/>
<comment type="caution">
    <text evidence="1">The sequence shown here is derived from an EMBL/GenBank/DDBJ whole genome shotgun (WGS) entry which is preliminary data.</text>
</comment>
<evidence type="ECO:0000313" key="1">
    <source>
        <dbReference type="EMBL" id="NCJ07907.1"/>
    </source>
</evidence>
<dbReference type="InterPro" id="IPR001972">
    <property type="entry name" value="Stomatin_HflK_fam"/>
</dbReference>
<accession>A0A8K2A1R9</accession>
<dbReference type="Gene3D" id="6.10.250.2090">
    <property type="match status" value="1"/>
</dbReference>
<proteinExistence type="predicted"/>
<evidence type="ECO:0000313" key="2">
    <source>
        <dbReference type="Proteomes" id="UP000607397"/>
    </source>
</evidence>